<organism evidence="2 3">
    <name type="scientific">Bacteroides fluxus YIT 12057</name>
    <dbReference type="NCBI Taxonomy" id="763034"/>
    <lineage>
        <taxon>Bacteria</taxon>
        <taxon>Pseudomonadati</taxon>
        <taxon>Bacteroidota</taxon>
        <taxon>Bacteroidia</taxon>
        <taxon>Bacteroidales</taxon>
        <taxon>Bacteroidaceae</taxon>
        <taxon>Bacteroides</taxon>
    </lineage>
</organism>
<keyword evidence="2" id="KW-0808">Transferase</keyword>
<dbReference type="AlphaFoldDB" id="F3PXN4"/>
<dbReference type="GO" id="GO:0016757">
    <property type="term" value="F:glycosyltransferase activity"/>
    <property type="evidence" value="ECO:0007669"/>
    <property type="project" value="InterPro"/>
</dbReference>
<dbReference type="STRING" id="763034.HMPREF9446_03532"/>
<protein>
    <submittedName>
        <fullName evidence="2">Glycosyltransferase, group 1 family protein</fullName>
    </submittedName>
</protein>
<dbReference type="HOGENOM" id="CLU_068033_0_0_10"/>
<dbReference type="SUPFAM" id="SSF53756">
    <property type="entry name" value="UDP-Glycosyltransferase/glycogen phosphorylase"/>
    <property type="match status" value="1"/>
</dbReference>
<accession>F3PXN4</accession>
<dbReference type="Gene3D" id="3.40.50.2000">
    <property type="entry name" value="Glycogen Phosphorylase B"/>
    <property type="match status" value="1"/>
</dbReference>
<dbReference type="InterPro" id="IPR001296">
    <property type="entry name" value="Glyco_trans_1"/>
</dbReference>
<proteinExistence type="predicted"/>
<comment type="caution">
    <text evidence="2">The sequence shown here is derived from an EMBL/GenBank/DDBJ whole genome shotgun (WGS) entry which is preliminary data.</text>
</comment>
<dbReference type="EMBL" id="AFBN01000099">
    <property type="protein sequence ID" value="EGF51616.1"/>
    <property type="molecule type" value="Genomic_DNA"/>
</dbReference>
<keyword evidence="3" id="KW-1185">Reference proteome</keyword>
<sequence length="355" mass="40888">MRHKKIIFFGGVGSPTAFGGELTKNKEMIARLDELGCNVTVIDSFRARSNKMKLAKILLRFFGCVLWYPKATFIFSTSFGNIYPLFKILYRLPVKLHIVYWVIGGTFAERISEGVYSSKYMKLIHLFIVEGMKMKKRMIELGFNNICYKPNFKSVGVLPKIQKNNDGRIYFIFLSRIVPDKGCRYILQCVNRLNKSGLSDKYVVDFYGNMAEEYRLEFEKEVDSAVNVSYYGSLKLQDNNNYKILAHYHYMLFPTYWFGEGFPGVVIDAYKAGVPIIGSDWNLNPEFINDGVTGIVVPTHSPEKLYKAMKDVISGKYDNENMSENCQKVVLKYDTKNVIDNDLLDIITQDVKRTF</sequence>
<dbReference type="Pfam" id="PF00534">
    <property type="entry name" value="Glycos_transf_1"/>
    <property type="match status" value="1"/>
</dbReference>
<gene>
    <name evidence="2" type="ORF">HMPREF9446_03532</name>
</gene>
<dbReference type="GeneID" id="86050900"/>
<dbReference type="PANTHER" id="PTHR12526">
    <property type="entry name" value="GLYCOSYLTRANSFERASE"/>
    <property type="match status" value="1"/>
</dbReference>
<evidence type="ECO:0000313" key="2">
    <source>
        <dbReference type="EMBL" id="EGF51616.1"/>
    </source>
</evidence>
<dbReference type="RefSeq" id="WP_009126739.1">
    <property type="nucleotide sequence ID" value="NZ_GL882691.1"/>
</dbReference>
<dbReference type="eggNOG" id="COG0438">
    <property type="taxonomic scope" value="Bacteria"/>
</dbReference>
<dbReference type="CDD" id="cd03801">
    <property type="entry name" value="GT4_PimA-like"/>
    <property type="match status" value="1"/>
</dbReference>
<reference evidence="2 3" key="1">
    <citation type="submission" date="2011-02" db="EMBL/GenBank/DDBJ databases">
        <authorList>
            <person name="Weinstock G."/>
            <person name="Sodergren E."/>
            <person name="Clifton S."/>
            <person name="Fulton L."/>
            <person name="Fulton B."/>
            <person name="Courtney L."/>
            <person name="Fronick C."/>
            <person name="Harrison M."/>
            <person name="Strong C."/>
            <person name="Farmer C."/>
            <person name="Delahaunty K."/>
            <person name="Markovic C."/>
            <person name="Hall O."/>
            <person name="Minx P."/>
            <person name="Tomlinson C."/>
            <person name="Mitreva M."/>
            <person name="Hou S."/>
            <person name="Chen J."/>
            <person name="Wollam A."/>
            <person name="Pepin K.H."/>
            <person name="Johnson M."/>
            <person name="Bhonagiri V."/>
            <person name="Zhang X."/>
            <person name="Suruliraj S."/>
            <person name="Warren W."/>
            <person name="Chinwalla A."/>
            <person name="Mardis E.R."/>
            <person name="Wilson R.K."/>
        </authorList>
    </citation>
    <scope>NUCLEOTIDE SEQUENCE [LARGE SCALE GENOMIC DNA]</scope>
    <source>
        <strain evidence="2 3">YIT 12057</strain>
    </source>
</reference>
<dbReference type="Proteomes" id="UP000003416">
    <property type="component" value="Unassembled WGS sequence"/>
</dbReference>
<feature type="domain" description="Glycosyl transferase family 1" evidence="1">
    <location>
        <begin position="160"/>
        <end position="328"/>
    </location>
</feature>
<evidence type="ECO:0000313" key="3">
    <source>
        <dbReference type="Proteomes" id="UP000003416"/>
    </source>
</evidence>
<evidence type="ECO:0000259" key="1">
    <source>
        <dbReference type="Pfam" id="PF00534"/>
    </source>
</evidence>
<name>F3PXN4_9BACE</name>